<feature type="compositionally biased region" description="Acidic residues" evidence="1">
    <location>
        <begin position="626"/>
        <end position="643"/>
    </location>
</feature>
<feature type="compositionally biased region" description="Basic and acidic residues" evidence="1">
    <location>
        <begin position="319"/>
        <end position="336"/>
    </location>
</feature>
<feature type="compositionally biased region" description="Basic residues" evidence="1">
    <location>
        <begin position="36"/>
        <end position="50"/>
    </location>
</feature>
<reference evidence="2 3" key="2">
    <citation type="submission" date="2016-08" db="EMBL/GenBank/DDBJ databases">
        <title>Pervasive Adenine N6-methylation of Active Genes in Fungi.</title>
        <authorList>
            <consortium name="DOE Joint Genome Institute"/>
            <person name="Mondo S.J."/>
            <person name="Dannebaum R.O."/>
            <person name="Kuo R.C."/>
            <person name="Labutti K."/>
            <person name="Haridas S."/>
            <person name="Kuo A."/>
            <person name="Salamov A."/>
            <person name="Ahrendt S.R."/>
            <person name="Lipzen A."/>
            <person name="Sullivan W."/>
            <person name="Andreopoulos W.B."/>
            <person name="Clum A."/>
            <person name="Lindquist E."/>
            <person name="Daum C."/>
            <person name="Ramamoorthy G.K."/>
            <person name="Gryganskyi A."/>
            <person name="Culley D."/>
            <person name="Magnuson J.K."/>
            <person name="James T.Y."/>
            <person name="O'Malley M.A."/>
            <person name="Stajich J.E."/>
            <person name="Spatafora J.W."/>
            <person name="Visel A."/>
            <person name="Grigoriev I.V."/>
        </authorList>
    </citation>
    <scope>NUCLEOTIDE SEQUENCE [LARGE SCALE GENOMIC DNA]</scope>
    <source>
        <strain evidence="3">finn</strain>
    </source>
</reference>
<dbReference type="STRING" id="1754191.A0A1Y1V635"/>
<feature type="compositionally biased region" description="Basic and acidic residues" evidence="1">
    <location>
        <begin position="351"/>
        <end position="378"/>
    </location>
</feature>
<feature type="region of interest" description="Disordered" evidence="1">
    <location>
        <begin position="471"/>
        <end position="540"/>
    </location>
</feature>
<name>A0A1Y1V635_9FUNG</name>
<feature type="compositionally biased region" description="Low complexity" evidence="1">
    <location>
        <begin position="393"/>
        <end position="424"/>
    </location>
</feature>
<feature type="compositionally biased region" description="Low complexity" evidence="1">
    <location>
        <begin position="492"/>
        <end position="506"/>
    </location>
</feature>
<evidence type="ECO:0000256" key="1">
    <source>
        <dbReference type="SAM" id="MobiDB-lite"/>
    </source>
</evidence>
<dbReference type="OrthoDB" id="2123794at2759"/>
<proteinExistence type="predicted"/>
<gene>
    <name evidence="2" type="ORF">BCR36DRAFT_413298</name>
</gene>
<reference evidence="2 3" key="1">
    <citation type="submission" date="2016-08" db="EMBL/GenBank/DDBJ databases">
        <title>Genomes of anaerobic fungi encode conserved fungal cellulosomes for biomass hydrolysis.</title>
        <authorList>
            <consortium name="DOE Joint Genome Institute"/>
            <person name="Haitjema C.H."/>
            <person name="Gilmore S.P."/>
            <person name="Henske J.K."/>
            <person name="Solomon K.V."/>
            <person name="De Groot R."/>
            <person name="Kuo A."/>
            <person name="Mondo S.J."/>
            <person name="Salamov A.A."/>
            <person name="Labutti K."/>
            <person name="Zhao Z."/>
            <person name="Chiniquy J."/>
            <person name="Barry K."/>
            <person name="Brewer H.M."/>
            <person name="Purvine S.O."/>
            <person name="Wright A.T."/>
            <person name="Boxma B."/>
            <person name="Van Alen T."/>
            <person name="Hackstein J.H."/>
            <person name="Baker S.E."/>
            <person name="Grigoriev I.V."/>
            <person name="O'Malley M.A."/>
        </authorList>
    </citation>
    <scope>NUCLEOTIDE SEQUENCE [LARGE SCALE GENOMIC DNA]</scope>
    <source>
        <strain evidence="3">finn</strain>
    </source>
</reference>
<feature type="compositionally biased region" description="Polar residues" evidence="1">
    <location>
        <begin position="303"/>
        <end position="316"/>
    </location>
</feature>
<protein>
    <submittedName>
        <fullName evidence="2">Uncharacterized protein</fullName>
    </submittedName>
</protein>
<feature type="compositionally biased region" description="Low complexity" evidence="1">
    <location>
        <begin position="13"/>
        <end position="35"/>
    </location>
</feature>
<feature type="region of interest" description="Disordered" evidence="1">
    <location>
        <begin position="607"/>
        <end position="666"/>
    </location>
</feature>
<sequence length="666" mass="76916">MNSKENKYTSNISLNGNKKTLKSNNNLKSENNSYQKNKHQHHHHSKHHHHQSNESIGHNKSKVDSNDMNVSAINLRKPKQSSFTGSALSIKPNMKSAMSSKQSLTGNDKLKYRRTKLTQIDVNSSNYAEIIRLTTLLDEAYAKIKDLSSENKKLMTNQKVQERALKSTNDMVGDYPKTVEKLMEEIRVLKAQNKKYAEKLVVVERAQAKKTAIQNSQDTNYELKEKNHRLLEELEKQKLKLGELEKRDENYQKVYDQLVKRTKLCKEKIAENKTLVQKNQRLEKDIVKLRESYEILKKKLKLQNNSSVEKSRNSLSRLDMSRKEYEYNSKDSDSIKKSKTLSRKTTLTENDNDKPQKEMSSDKSLNHDIIKRTKERQPKALKLKPNLKKEIINNDNSSITNKDSSNDTTDNKSNNNNSDNNNNEENYEELYSDDFDAIEDDDQKFFMPSQEESLKPSTLFKPNLYYSANCSPEPGIKENSVGSSFDNEISTDEVSNNNNNNYNSNDISKDNSDNSNGDASSVDKLDNSKSNKKEEIIKTKDENNIKMRNVNTNMITDTLLTNKDQTNNGVSLFEDNYDSDFYNEYAEENVKLNDSLMNIDEYIDKDDNSISKQNNNDEIDNKNENDTEENIDINENDIDENEENNISNLNENEDSLSMNNYEIDDD</sequence>
<feature type="region of interest" description="Disordered" evidence="1">
    <location>
        <begin position="303"/>
        <end position="425"/>
    </location>
</feature>
<dbReference type="AlphaFoldDB" id="A0A1Y1V635"/>
<evidence type="ECO:0000313" key="3">
    <source>
        <dbReference type="Proteomes" id="UP000193719"/>
    </source>
</evidence>
<feature type="compositionally biased region" description="Basic and acidic residues" evidence="1">
    <location>
        <begin position="521"/>
        <end position="540"/>
    </location>
</feature>
<keyword evidence="3" id="KW-1185">Reference proteome</keyword>
<dbReference type="EMBL" id="MCFH01000028">
    <property type="protein sequence ID" value="ORX48149.1"/>
    <property type="molecule type" value="Genomic_DNA"/>
</dbReference>
<accession>A0A1Y1V635</accession>
<feature type="region of interest" description="Disordered" evidence="1">
    <location>
        <begin position="1"/>
        <end position="65"/>
    </location>
</feature>
<evidence type="ECO:0000313" key="2">
    <source>
        <dbReference type="EMBL" id="ORX48149.1"/>
    </source>
</evidence>
<dbReference type="Proteomes" id="UP000193719">
    <property type="component" value="Unassembled WGS sequence"/>
</dbReference>
<comment type="caution">
    <text evidence="2">The sequence shown here is derived from an EMBL/GenBank/DDBJ whole genome shotgun (WGS) entry which is preliminary data.</text>
</comment>
<organism evidence="2 3">
    <name type="scientific">Piromyces finnis</name>
    <dbReference type="NCBI Taxonomy" id="1754191"/>
    <lineage>
        <taxon>Eukaryota</taxon>
        <taxon>Fungi</taxon>
        <taxon>Fungi incertae sedis</taxon>
        <taxon>Chytridiomycota</taxon>
        <taxon>Chytridiomycota incertae sedis</taxon>
        <taxon>Neocallimastigomycetes</taxon>
        <taxon>Neocallimastigales</taxon>
        <taxon>Neocallimastigaceae</taxon>
        <taxon>Piromyces</taxon>
    </lineage>
</organism>